<reference evidence="2" key="1">
    <citation type="submission" date="2020-12" db="EMBL/GenBank/DDBJ databases">
        <title>Metabolic potential, ecology and presence of endohyphal bacteria is reflected in genomic diversity of Mucoromycotina.</title>
        <authorList>
            <person name="Muszewska A."/>
            <person name="Okrasinska A."/>
            <person name="Steczkiewicz K."/>
            <person name="Drgas O."/>
            <person name="Orlowska M."/>
            <person name="Perlinska-Lenart U."/>
            <person name="Aleksandrzak-Piekarczyk T."/>
            <person name="Szatraj K."/>
            <person name="Zielenkiewicz U."/>
            <person name="Pilsyk S."/>
            <person name="Malc E."/>
            <person name="Mieczkowski P."/>
            <person name="Kruszewska J.S."/>
            <person name="Biernat P."/>
            <person name="Pawlowska J."/>
        </authorList>
    </citation>
    <scope>NUCLEOTIDE SEQUENCE</scope>
    <source>
        <strain evidence="2">WA0000067209</strain>
    </source>
</reference>
<dbReference type="EMBL" id="JAEPQZ010000006">
    <property type="protein sequence ID" value="KAG2179831.1"/>
    <property type="molecule type" value="Genomic_DNA"/>
</dbReference>
<comment type="caution">
    <text evidence="2">The sequence shown here is derived from an EMBL/GenBank/DDBJ whole genome shotgun (WGS) entry which is preliminary data.</text>
</comment>
<protein>
    <submittedName>
        <fullName evidence="2">Uncharacterized protein</fullName>
    </submittedName>
</protein>
<evidence type="ECO:0000313" key="2">
    <source>
        <dbReference type="EMBL" id="KAG2179831.1"/>
    </source>
</evidence>
<gene>
    <name evidence="2" type="ORF">INT43_003614</name>
</gene>
<keyword evidence="3" id="KW-1185">Reference proteome</keyword>
<feature type="compositionally biased region" description="Basic and acidic residues" evidence="1">
    <location>
        <begin position="1"/>
        <end position="12"/>
    </location>
</feature>
<name>A0A8H7PTI6_MORIS</name>
<accession>A0A8H7PTI6</accession>
<organism evidence="2 3">
    <name type="scientific">Mortierella isabellina</name>
    <name type="common">Filamentous fungus</name>
    <name type="synonym">Umbelopsis isabellina</name>
    <dbReference type="NCBI Taxonomy" id="91625"/>
    <lineage>
        <taxon>Eukaryota</taxon>
        <taxon>Fungi</taxon>
        <taxon>Fungi incertae sedis</taxon>
        <taxon>Mucoromycota</taxon>
        <taxon>Mucoromycotina</taxon>
        <taxon>Umbelopsidomycetes</taxon>
        <taxon>Umbelopsidales</taxon>
        <taxon>Umbelopsidaceae</taxon>
        <taxon>Umbelopsis</taxon>
    </lineage>
</organism>
<dbReference type="AlphaFoldDB" id="A0A8H7PTI6"/>
<proteinExistence type="predicted"/>
<dbReference type="Proteomes" id="UP000654370">
    <property type="component" value="Unassembled WGS sequence"/>
</dbReference>
<sequence>MRQLEGLHESQKPYRQPIKAQELNNKEAQTLGGEVARLNRALIELDLTNYFLDWFATENQQRVTGEAETDGFP</sequence>
<evidence type="ECO:0000256" key="1">
    <source>
        <dbReference type="SAM" id="MobiDB-lite"/>
    </source>
</evidence>
<evidence type="ECO:0000313" key="3">
    <source>
        <dbReference type="Proteomes" id="UP000654370"/>
    </source>
</evidence>
<feature type="region of interest" description="Disordered" evidence="1">
    <location>
        <begin position="1"/>
        <end position="21"/>
    </location>
</feature>